<proteinExistence type="predicted"/>
<keyword evidence="2" id="KW-0732">Signal</keyword>
<feature type="region of interest" description="Disordered" evidence="1">
    <location>
        <begin position="79"/>
        <end position="101"/>
    </location>
</feature>
<organism evidence="3 4">
    <name type="scientific">Tropicibacter oceani</name>
    <dbReference type="NCBI Taxonomy" id="3058420"/>
    <lineage>
        <taxon>Bacteria</taxon>
        <taxon>Pseudomonadati</taxon>
        <taxon>Pseudomonadota</taxon>
        <taxon>Alphaproteobacteria</taxon>
        <taxon>Rhodobacterales</taxon>
        <taxon>Roseobacteraceae</taxon>
        <taxon>Tropicibacter</taxon>
    </lineage>
</organism>
<feature type="signal peptide" evidence="2">
    <location>
        <begin position="1"/>
        <end position="15"/>
    </location>
</feature>
<evidence type="ECO:0000256" key="1">
    <source>
        <dbReference type="SAM" id="MobiDB-lite"/>
    </source>
</evidence>
<sequence>MKTAGLMLVAVLAVAACGGGDRNKRNYGGGTVTRAASVNFATGPVSRACLTSGRKAANSRLCGCIQGVANRDLSSNDQRKAAKFFSDPHQAQETRQSDNPSNEAFWKRYKAFAARAEASCTGL</sequence>
<dbReference type="RefSeq" id="WP_282302212.1">
    <property type="nucleotide sequence ID" value="NZ_CP124616.1"/>
</dbReference>
<name>A0ABY8QNH5_9RHOB</name>
<keyword evidence="4" id="KW-1185">Reference proteome</keyword>
<evidence type="ECO:0000313" key="3">
    <source>
        <dbReference type="EMBL" id="WGW05588.1"/>
    </source>
</evidence>
<gene>
    <name evidence="3" type="ORF">QF118_08580</name>
</gene>
<dbReference type="PROSITE" id="PS51257">
    <property type="entry name" value="PROKAR_LIPOPROTEIN"/>
    <property type="match status" value="1"/>
</dbReference>
<accession>A0ABY8QNH5</accession>
<feature type="chain" id="PRO_5045229872" evidence="2">
    <location>
        <begin position="16"/>
        <end position="123"/>
    </location>
</feature>
<evidence type="ECO:0000256" key="2">
    <source>
        <dbReference type="SAM" id="SignalP"/>
    </source>
</evidence>
<protein>
    <submittedName>
        <fullName evidence="3">Arginine transporter</fullName>
    </submittedName>
</protein>
<dbReference type="EMBL" id="CP124616">
    <property type="protein sequence ID" value="WGW05588.1"/>
    <property type="molecule type" value="Genomic_DNA"/>
</dbReference>
<reference evidence="3 4" key="1">
    <citation type="submission" date="2023-05" db="EMBL/GenBank/DDBJ databases">
        <title>YMD87, complete Genome.</title>
        <authorList>
            <person name="Zhang J."/>
            <person name="Xu X."/>
        </authorList>
    </citation>
    <scope>NUCLEOTIDE SEQUENCE [LARGE SCALE GENOMIC DNA]</scope>
    <source>
        <strain evidence="3 4">YMD87</strain>
    </source>
</reference>
<dbReference type="Proteomes" id="UP001241605">
    <property type="component" value="Chromosome"/>
</dbReference>
<evidence type="ECO:0000313" key="4">
    <source>
        <dbReference type="Proteomes" id="UP001241605"/>
    </source>
</evidence>